<feature type="region of interest" description="Disordered" evidence="1">
    <location>
        <begin position="41"/>
        <end position="70"/>
    </location>
</feature>
<sequence length="70" mass="7595">MIAICPIPIMGHTARKRKMKYVFQVLLLVVLAFAIVAAQDDPSKAAHDTQPWDTAGVSTGDGGERYPRLG</sequence>
<evidence type="ECO:0000313" key="4">
    <source>
        <dbReference type="Proteomes" id="UP000075884"/>
    </source>
</evidence>
<keyword evidence="2" id="KW-0732">Signal</keyword>
<accession>A0A182NKZ6</accession>
<dbReference type="AlphaFoldDB" id="A0A182NKZ6"/>
<reference evidence="4" key="1">
    <citation type="submission" date="2013-03" db="EMBL/GenBank/DDBJ databases">
        <title>The Genome Sequence of Anopheles dirus WRAIR2.</title>
        <authorList>
            <consortium name="The Broad Institute Genomics Platform"/>
            <person name="Neafsey D.E."/>
            <person name="Walton C."/>
            <person name="Walker B."/>
            <person name="Young S.K."/>
            <person name="Zeng Q."/>
            <person name="Gargeya S."/>
            <person name="Fitzgerald M."/>
            <person name="Haas B."/>
            <person name="Abouelleil A."/>
            <person name="Allen A.W."/>
            <person name="Alvarado L."/>
            <person name="Arachchi H.M."/>
            <person name="Berlin A.M."/>
            <person name="Chapman S.B."/>
            <person name="Gainer-Dewar J."/>
            <person name="Goldberg J."/>
            <person name="Griggs A."/>
            <person name="Gujja S."/>
            <person name="Hansen M."/>
            <person name="Howarth C."/>
            <person name="Imamovic A."/>
            <person name="Ireland A."/>
            <person name="Larimer J."/>
            <person name="McCowan C."/>
            <person name="Murphy C."/>
            <person name="Pearson M."/>
            <person name="Poon T.W."/>
            <person name="Priest M."/>
            <person name="Roberts A."/>
            <person name="Saif S."/>
            <person name="Shea T."/>
            <person name="Sisk P."/>
            <person name="Sykes S."/>
            <person name="Wortman J."/>
            <person name="Nusbaum C."/>
            <person name="Birren B."/>
        </authorList>
    </citation>
    <scope>NUCLEOTIDE SEQUENCE [LARGE SCALE GENOMIC DNA]</scope>
    <source>
        <strain evidence="4">WRAIR2</strain>
    </source>
</reference>
<dbReference type="VEuPathDB" id="VectorBase:ADIR008326"/>
<dbReference type="Proteomes" id="UP000075884">
    <property type="component" value="Unassembled WGS sequence"/>
</dbReference>
<reference evidence="3" key="2">
    <citation type="submission" date="2020-05" db="UniProtKB">
        <authorList>
            <consortium name="EnsemblMetazoa"/>
        </authorList>
    </citation>
    <scope>IDENTIFICATION</scope>
    <source>
        <strain evidence="3">WRAIR2</strain>
    </source>
</reference>
<evidence type="ECO:0000256" key="2">
    <source>
        <dbReference type="SAM" id="SignalP"/>
    </source>
</evidence>
<organism evidence="3 4">
    <name type="scientific">Anopheles dirus</name>
    <dbReference type="NCBI Taxonomy" id="7168"/>
    <lineage>
        <taxon>Eukaryota</taxon>
        <taxon>Metazoa</taxon>
        <taxon>Ecdysozoa</taxon>
        <taxon>Arthropoda</taxon>
        <taxon>Hexapoda</taxon>
        <taxon>Insecta</taxon>
        <taxon>Pterygota</taxon>
        <taxon>Neoptera</taxon>
        <taxon>Endopterygota</taxon>
        <taxon>Diptera</taxon>
        <taxon>Nematocera</taxon>
        <taxon>Culicoidea</taxon>
        <taxon>Culicidae</taxon>
        <taxon>Anophelinae</taxon>
        <taxon>Anopheles</taxon>
    </lineage>
</organism>
<proteinExistence type="predicted"/>
<keyword evidence="4" id="KW-1185">Reference proteome</keyword>
<dbReference type="EnsemblMetazoa" id="ADIR008326-RA">
    <property type="protein sequence ID" value="ADIR008326-PA"/>
    <property type="gene ID" value="ADIR008326"/>
</dbReference>
<feature type="chain" id="PRO_5008130053" evidence="2">
    <location>
        <begin position="39"/>
        <end position="70"/>
    </location>
</feature>
<feature type="signal peptide" evidence="2">
    <location>
        <begin position="1"/>
        <end position="38"/>
    </location>
</feature>
<evidence type="ECO:0000313" key="3">
    <source>
        <dbReference type="EnsemblMetazoa" id="ADIR008326-PA"/>
    </source>
</evidence>
<protein>
    <submittedName>
        <fullName evidence="3">Uncharacterized protein</fullName>
    </submittedName>
</protein>
<evidence type="ECO:0000256" key="1">
    <source>
        <dbReference type="SAM" id="MobiDB-lite"/>
    </source>
</evidence>
<name>A0A182NKZ6_9DIPT</name>